<protein>
    <submittedName>
        <fullName evidence="4">Type II secretion system protein GspG</fullName>
    </submittedName>
</protein>
<keyword evidence="2" id="KW-0472">Membrane</keyword>
<feature type="region of interest" description="Disordered" evidence="1">
    <location>
        <begin position="87"/>
        <end position="106"/>
    </location>
</feature>
<proteinExistence type="predicted"/>
<evidence type="ECO:0000313" key="5">
    <source>
        <dbReference type="Proteomes" id="UP001320876"/>
    </source>
</evidence>
<dbReference type="SUPFAM" id="SSF54523">
    <property type="entry name" value="Pili subunits"/>
    <property type="match status" value="1"/>
</dbReference>
<dbReference type="Pfam" id="PF08334">
    <property type="entry name" value="T2SSG"/>
    <property type="match status" value="1"/>
</dbReference>
<keyword evidence="2" id="KW-1133">Transmembrane helix</keyword>
<evidence type="ECO:0000313" key="4">
    <source>
        <dbReference type="EMBL" id="MCW1925144.1"/>
    </source>
</evidence>
<feature type="domain" description="Type II secretion system protein GspG C-terminal" evidence="3">
    <location>
        <begin position="4"/>
        <end position="97"/>
    </location>
</feature>
<evidence type="ECO:0000256" key="1">
    <source>
        <dbReference type="SAM" id="MobiDB-lite"/>
    </source>
</evidence>
<keyword evidence="2" id="KW-0812">Transmembrane</keyword>
<dbReference type="InterPro" id="IPR045584">
    <property type="entry name" value="Pilin-like"/>
</dbReference>
<dbReference type="Gene3D" id="3.30.700.10">
    <property type="entry name" value="Glycoprotein, Type 4 Pilin"/>
    <property type="match status" value="1"/>
</dbReference>
<sequence length="149" mass="16777">MGSTSSALKMFKLNAGRYPTEEEGLMALIEKPATYPENKRWQRIMDRVPHDPWNRPYQYAAIGDSTKIDRPPSWTFDGMGLYSFGPDGISNSKGNDPDDYSSWDESSWDRRSSFERWKDSPAAGDTGIAIVAVLVCAGLLRVWHVRASN</sequence>
<keyword evidence="5" id="KW-1185">Reference proteome</keyword>
<comment type="caution">
    <text evidence="4">The sequence shown here is derived from an EMBL/GenBank/DDBJ whole genome shotgun (WGS) entry which is preliminary data.</text>
</comment>
<name>A0ABT3GNQ0_9BACT</name>
<gene>
    <name evidence="4" type="ORF">OKA05_21470</name>
</gene>
<dbReference type="EMBL" id="JAPDDT010000012">
    <property type="protein sequence ID" value="MCW1925144.1"/>
    <property type="molecule type" value="Genomic_DNA"/>
</dbReference>
<dbReference type="InterPro" id="IPR013545">
    <property type="entry name" value="T2SS_protein-GspG_C"/>
</dbReference>
<dbReference type="Proteomes" id="UP001320876">
    <property type="component" value="Unassembled WGS sequence"/>
</dbReference>
<organism evidence="4 5">
    <name type="scientific">Luteolibacter arcticus</name>
    <dbReference type="NCBI Taxonomy" id="1581411"/>
    <lineage>
        <taxon>Bacteria</taxon>
        <taxon>Pseudomonadati</taxon>
        <taxon>Verrucomicrobiota</taxon>
        <taxon>Verrucomicrobiia</taxon>
        <taxon>Verrucomicrobiales</taxon>
        <taxon>Verrucomicrobiaceae</taxon>
        <taxon>Luteolibacter</taxon>
    </lineage>
</organism>
<evidence type="ECO:0000259" key="3">
    <source>
        <dbReference type="Pfam" id="PF08334"/>
    </source>
</evidence>
<accession>A0ABT3GNQ0</accession>
<feature type="transmembrane region" description="Helical" evidence="2">
    <location>
        <begin position="122"/>
        <end position="143"/>
    </location>
</feature>
<evidence type="ECO:0000256" key="2">
    <source>
        <dbReference type="SAM" id="Phobius"/>
    </source>
</evidence>
<dbReference type="RefSeq" id="WP_264489250.1">
    <property type="nucleotide sequence ID" value="NZ_JAPDDT010000012.1"/>
</dbReference>
<reference evidence="4 5" key="1">
    <citation type="submission" date="2022-10" db="EMBL/GenBank/DDBJ databases">
        <title>Luteolibacter arcticus strain CCTCC AB 2014275, whole genome shotgun sequencing project.</title>
        <authorList>
            <person name="Zhao G."/>
            <person name="Shen L."/>
        </authorList>
    </citation>
    <scope>NUCLEOTIDE SEQUENCE [LARGE SCALE GENOMIC DNA]</scope>
    <source>
        <strain evidence="4 5">CCTCC AB 2014275</strain>
    </source>
</reference>